<evidence type="ECO:0008006" key="4">
    <source>
        <dbReference type="Google" id="ProtNLM"/>
    </source>
</evidence>
<dbReference type="Gene3D" id="3.60.21.10">
    <property type="match status" value="1"/>
</dbReference>
<dbReference type="Proteomes" id="UP000265964">
    <property type="component" value="Unassembled WGS sequence"/>
</dbReference>
<organism evidence="2 3">
    <name type="scientific">Psittacicella gerlachiana</name>
    <dbReference type="NCBI Taxonomy" id="2028574"/>
    <lineage>
        <taxon>Bacteria</taxon>
        <taxon>Pseudomonadati</taxon>
        <taxon>Pseudomonadota</taxon>
        <taxon>Gammaproteobacteria</taxon>
        <taxon>Pasteurellales</taxon>
        <taxon>Psittacicellaceae</taxon>
        <taxon>Psittacicella</taxon>
    </lineage>
</organism>
<dbReference type="GO" id="GO:0008758">
    <property type="term" value="F:UDP-2,3-diacylglucosamine hydrolase activity"/>
    <property type="evidence" value="ECO:0007669"/>
    <property type="project" value="TreeGrafter"/>
</dbReference>
<reference evidence="2 3" key="1">
    <citation type="submission" date="2017-08" db="EMBL/GenBank/DDBJ databases">
        <title>Reclassification of Bisgaard taxon 37 and 44.</title>
        <authorList>
            <person name="Christensen H."/>
        </authorList>
    </citation>
    <scope>NUCLEOTIDE SEQUENCE [LARGE SCALE GENOMIC DNA]</scope>
    <source>
        <strain evidence="2 3">EEAB3T1</strain>
    </source>
</reference>
<dbReference type="SUPFAM" id="SSF56300">
    <property type="entry name" value="Metallo-dependent phosphatases"/>
    <property type="match status" value="1"/>
</dbReference>
<dbReference type="PANTHER" id="PTHR34990:SF1">
    <property type="entry name" value="UDP-2,3-DIACYLGLUCOSAMINE HYDROLASE"/>
    <property type="match status" value="1"/>
</dbReference>
<comment type="caution">
    <text evidence="2">The sequence shown here is derived from an EMBL/GenBank/DDBJ whole genome shotgun (WGS) entry which is preliminary data.</text>
</comment>
<name>A0A3A1YLG3_9GAMM</name>
<dbReference type="InterPro" id="IPR029052">
    <property type="entry name" value="Metallo-depent_PP-like"/>
</dbReference>
<dbReference type="InterPro" id="IPR043461">
    <property type="entry name" value="LpxH-like"/>
</dbReference>
<proteinExistence type="predicted"/>
<accession>A0A3A1YLG3</accession>
<keyword evidence="3" id="KW-1185">Reference proteome</keyword>
<keyword evidence="1" id="KW-0378">Hydrolase</keyword>
<protein>
    <recommendedName>
        <fullName evidence="4">Calcineurin-like phosphoesterase domain-containing protein</fullName>
    </recommendedName>
</protein>
<dbReference type="PANTHER" id="PTHR34990">
    <property type="entry name" value="UDP-2,3-DIACYLGLUCOSAMINE HYDROLASE-RELATED"/>
    <property type="match status" value="1"/>
</dbReference>
<evidence type="ECO:0000313" key="3">
    <source>
        <dbReference type="Proteomes" id="UP000265964"/>
    </source>
</evidence>
<dbReference type="EMBL" id="NRJF01000023">
    <property type="protein sequence ID" value="RIY38505.1"/>
    <property type="molecule type" value="Genomic_DNA"/>
</dbReference>
<dbReference type="GO" id="GO:0009245">
    <property type="term" value="P:lipid A biosynthetic process"/>
    <property type="evidence" value="ECO:0007669"/>
    <property type="project" value="TreeGrafter"/>
</dbReference>
<dbReference type="GO" id="GO:0016020">
    <property type="term" value="C:membrane"/>
    <property type="evidence" value="ECO:0007669"/>
    <property type="project" value="GOC"/>
</dbReference>
<dbReference type="RefSeq" id="WP_119534080.1">
    <property type="nucleotide sequence ID" value="NZ_NRJF01000023.1"/>
</dbReference>
<evidence type="ECO:0000256" key="1">
    <source>
        <dbReference type="ARBA" id="ARBA00022801"/>
    </source>
</evidence>
<evidence type="ECO:0000313" key="2">
    <source>
        <dbReference type="EMBL" id="RIY38505.1"/>
    </source>
</evidence>
<gene>
    <name evidence="2" type="ORF">CKF59_00785</name>
</gene>
<dbReference type="AlphaFoldDB" id="A0A3A1YLG3"/>
<dbReference type="OrthoDB" id="9783283at2"/>
<sequence>MTNKLPFTTQVSSDQANLSVYNFFISDLHLAPQAEELLAKFSNFCQELATFARESSPQHQRHLRLYILGDFLALGIGDFVPEWFIPYQKQLLALQQQGVEIFFMGGNRDFLLKKKFAQSFGATYLPENTLVDFSANAQGAQASYSLLNLEFSKIDASEPHYQTNQELRQELQTRLSLASDFYKLNPQASKPLASLRLCLCHGDNLCLGDQAYQKYRRFIRSTLMQVVEKLIPTFVVKAIAKKISQKSKAKRQEQEQILQRQAEIDATWGQATKLDLADIELNYTSYLGQVSQANLMVYGHIHRQRFLGWQQDTVTAYGQQFIPITFGNLDSTSTQTSEVFCEVDHLYPLPVGKIRTFTGNQALQTLSWEALDQLTNQGFKLNPEDPNFYAASMADWLSTADLTQQQEHERSQVQLWQAQIPQAQAKAQLQPEKENERQRLAWATELCQQPQTSTSVGLLVQHARKNGQTCQEFSFTFIELP</sequence>